<dbReference type="Gene3D" id="2.160.20.10">
    <property type="entry name" value="Single-stranded right-handed beta-helix, Pectin lyase-like"/>
    <property type="match status" value="1"/>
</dbReference>
<dbReference type="PANTHER" id="PTHR31339">
    <property type="entry name" value="PECTIN LYASE-RELATED"/>
    <property type="match status" value="1"/>
</dbReference>
<protein>
    <recommendedName>
        <fullName evidence="3">Polygalacturonase</fullName>
    </recommendedName>
</protein>
<name>A0A835LT93_9MAGN</name>
<evidence type="ECO:0008006" key="3">
    <source>
        <dbReference type="Google" id="ProtNLM"/>
    </source>
</evidence>
<evidence type="ECO:0000313" key="2">
    <source>
        <dbReference type="Proteomes" id="UP000631114"/>
    </source>
</evidence>
<dbReference type="PANTHER" id="PTHR31339:SF12">
    <property type="entry name" value="ENDO-POLYGALACTURONASE-LIKE PROTEIN"/>
    <property type="match status" value="1"/>
</dbReference>
<dbReference type="EMBL" id="JADFTS010000007">
    <property type="protein sequence ID" value="KAF9598691.1"/>
    <property type="molecule type" value="Genomic_DNA"/>
</dbReference>
<comment type="caution">
    <text evidence="1">The sequence shown here is derived from an EMBL/GenBank/DDBJ whole genome shotgun (WGS) entry which is preliminary data.</text>
</comment>
<proteinExistence type="predicted"/>
<gene>
    <name evidence="1" type="ORF">IFM89_029941</name>
</gene>
<dbReference type="OrthoDB" id="187139at2759"/>
<dbReference type="SUPFAM" id="SSF51126">
    <property type="entry name" value="Pectin lyase-like"/>
    <property type="match status" value="1"/>
</dbReference>
<accession>A0A835LT93</accession>
<dbReference type="Proteomes" id="UP000631114">
    <property type="component" value="Unassembled WGS sequence"/>
</dbReference>
<sequence length="172" mass="19206">MVSETLKKLEKERSREIWRRERAMEMVFVIPLFGLLSVGRAECRATININSDLKYRGFKKAIADLSKFSSDGGAQLIVPPRKWLTGSFNLTSHFTLYLQKDVVILASQDENDFPLIPVLPSYGRGRDAPGDSLRYSSFIHGNNLTDVILAGANGTIDGQEHLNPIDVKIGEL</sequence>
<organism evidence="1 2">
    <name type="scientific">Coptis chinensis</name>
    <dbReference type="NCBI Taxonomy" id="261450"/>
    <lineage>
        <taxon>Eukaryota</taxon>
        <taxon>Viridiplantae</taxon>
        <taxon>Streptophyta</taxon>
        <taxon>Embryophyta</taxon>
        <taxon>Tracheophyta</taxon>
        <taxon>Spermatophyta</taxon>
        <taxon>Magnoliopsida</taxon>
        <taxon>Ranunculales</taxon>
        <taxon>Ranunculaceae</taxon>
        <taxon>Coptidoideae</taxon>
        <taxon>Coptis</taxon>
    </lineage>
</organism>
<dbReference type="InterPro" id="IPR051801">
    <property type="entry name" value="GH28_Enzymes"/>
</dbReference>
<evidence type="ECO:0000313" key="1">
    <source>
        <dbReference type="EMBL" id="KAF9598691.1"/>
    </source>
</evidence>
<dbReference type="AlphaFoldDB" id="A0A835LT93"/>
<keyword evidence="2" id="KW-1185">Reference proteome</keyword>
<reference evidence="1 2" key="1">
    <citation type="submission" date="2020-10" db="EMBL/GenBank/DDBJ databases">
        <title>The Coptis chinensis genome and diversification of protoberbering-type alkaloids.</title>
        <authorList>
            <person name="Wang B."/>
            <person name="Shu S."/>
            <person name="Song C."/>
            <person name="Liu Y."/>
        </authorList>
    </citation>
    <scope>NUCLEOTIDE SEQUENCE [LARGE SCALE GENOMIC DNA]</scope>
    <source>
        <strain evidence="1">HL-2020</strain>
        <tissue evidence="1">Leaf</tissue>
    </source>
</reference>
<dbReference type="InterPro" id="IPR012334">
    <property type="entry name" value="Pectin_lyas_fold"/>
</dbReference>
<dbReference type="InterPro" id="IPR011050">
    <property type="entry name" value="Pectin_lyase_fold/virulence"/>
</dbReference>